<keyword evidence="4 7" id="KW-0812">Transmembrane</keyword>
<evidence type="ECO:0000256" key="2">
    <source>
        <dbReference type="ARBA" id="ARBA00022448"/>
    </source>
</evidence>
<accession>A0A430FPT9</accession>
<feature type="transmembrane region" description="Helical" evidence="7">
    <location>
        <begin position="162"/>
        <end position="179"/>
    </location>
</feature>
<dbReference type="InterPro" id="IPR050366">
    <property type="entry name" value="BP-dependent_transpt_permease"/>
</dbReference>
<comment type="similarity">
    <text evidence="7">Belongs to the binding-protein-dependent transport system permease family.</text>
</comment>
<dbReference type="InterPro" id="IPR000515">
    <property type="entry name" value="MetI-like"/>
</dbReference>
<evidence type="ECO:0000256" key="6">
    <source>
        <dbReference type="ARBA" id="ARBA00023136"/>
    </source>
</evidence>
<keyword evidence="10" id="KW-1185">Reference proteome</keyword>
<keyword evidence="6 7" id="KW-0472">Membrane</keyword>
<dbReference type="InterPro" id="IPR035906">
    <property type="entry name" value="MetI-like_sf"/>
</dbReference>
<dbReference type="PANTHER" id="PTHR43386">
    <property type="entry name" value="OLIGOPEPTIDE TRANSPORT SYSTEM PERMEASE PROTEIN APPC"/>
    <property type="match status" value="1"/>
</dbReference>
<name>A0A430FPT9_9BIFI</name>
<dbReference type="Gene3D" id="1.10.3720.10">
    <property type="entry name" value="MetI-like"/>
    <property type="match status" value="1"/>
</dbReference>
<keyword evidence="3" id="KW-1003">Cell membrane</keyword>
<feature type="transmembrane region" description="Helical" evidence="7">
    <location>
        <begin position="101"/>
        <end position="123"/>
    </location>
</feature>
<comment type="caution">
    <text evidence="9">The sequence shown here is derived from an EMBL/GenBank/DDBJ whole genome shotgun (WGS) entry which is preliminary data.</text>
</comment>
<evidence type="ECO:0000256" key="7">
    <source>
        <dbReference type="RuleBase" id="RU363032"/>
    </source>
</evidence>
<dbReference type="AlphaFoldDB" id="A0A430FPT9"/>
<feature type="transmembrane region" description="Helical" evidence="7">
    <location>
        <begin position="261"/>
        <end position="285"/>
    </location>
</feature>
<dbReference type="GO" id="GO:0005886">
    <property type="term" value="C:plasma membrane"/>
    <property type="evidence" value="ECO:0007669"/>
    <property type="project" value="UniProtKB-SubCell"/>
</dbReference>
<proteinExistence type="inferred from homology"/>
<dbReference type="PANTHER" id="PTHR43386:SF1">
    <property type="entry name" value="D,D-DIPEPTIDE TRANSPORT SYSTEM PERMEASE PROTEIN DDPC-RELATED"/>
    <property type="match status" value="1"/>
</dbReference>
<dbReference type="Proteomes" id="UP000287609">
    <property type="component" value="Unassembled WGS sequence"/>
</dbReference>
<evidence type="ECO:0000256" key="3">
    <source>
        <dbReference type="ARBA" id="ARBA00022475"/>
    </source>
</evidence>
<sequence length="338" mass="35672">MARSNEAISDSSVVVKRPSRWTRARVVLSSMWAHGTGRFSLIVLGIWVVVAIVAIFWTPLPLNYSNGFEAWQGPSLRHWMGTDGTGADAFSWLMSGSTVNLIIAVTTVLFTAVVGLLMGSIMVSRSTMLSHGAVVATDALISVPTVLIALMLAAPFGATVKGMIFACGLGYGLNLARVARPSMMLAARSPYVESARANGASAVRVFFAHIIPNAKPVIIVQLSLSAATSLLAEAGLTYLGIGVPSGEPSIGRSISTSVGLISIHPTTVIWPGLVATVLVVAMNLFGDSLRDALDPLRNPALRRIGQPQHDQANTAQHASVDDIATTTDMKEVQHAAHQ</sequence>
<evidence type="ECO:0000313" key="10">
    <source>
        <dbReference type="Proteomes" id="UP000287609"/>
    </source>
</evidence>
<dbReference type="EMBL" id="QXGM01000002">
    <property type="protein sequence ID" value="RSX54835.1"/>
    <property type="molecule type" value="Genomic_DNA"/>
</dbReference>
<evidence type="ECO:0000313" key="9">
    <source>
        <dbReference type="EMBL" id="RSX54835.1"/>
    </source>
</evidence>
<evidence type="ECO:0000256" key="5">
    <source>
        <dbReference type="ARBA" id="ARBA00022989"/>
    </source>
</evidence>
<feature type="transmembrane region" description="Helical" evidence="7">
    <location>
        <begin position="135"/>
        <end position="156"/>
    </location>
</feature>
<evidence type="ECO:0000259" key="8">
    <source>
        <dbReference type="PROSITE" id="PS50928"/>
    </source>
</evidence>
<dbReference type="CDD" id="cd06261">
    <property type="entry name" value="TM_PBP2"/>
    <property type="match status" value="1"/>
</dbReference>
<gene>
    <name evidence="9" type="ORF">D2E26_0889</name>
</gene>
<evidence type="ECO:0000256" key="4">
    <source>
        <dbReference type="ARBA" id="ARBA00022692"/>
    </source>
</evidence>
<comment type="subcellular location">
    <subcellularLocation>
        <location evidence="1 7">Cell membrane</location>
        <topology evidence="1 7">Multi-pass membrane protein</topology>
    </subcellularLocation>
</comment>
<keyword evidence="2 7" id="KW-0813">Transport</keyword>
<organism evidence="9 10">
    <name type="scientific">Bifidobacterium dolichotidis</name>
    <dbReference type="NCBI Taxonomy" id="2306976"/>
    <lineage>
        <taxon>Bacteria</taxon>
        <taxon>Bacillati</taxon>
        <taxon>Actinomycetota</taxon>
        <taxon>Actinomycetes</taxon>
        <taxon>Bifidobacteriales</taxon>
        <taxon>Bifidobacteriaceae</taxon>
        <taxon>Bifidobacterium</taxon>
    </lineage>
</organism>
<feature type="transmembrane region" description="Helical" evidence="7">
    <location>
        <begin position="39"/>
        <end position="58"/>
    </location>
</feature>
<dbReference type="PROSITE" id="PS50928">
    <property type="entry name" value="ABC_TM1"/>
    <property type="match status" value="1"/>
</dbReference>
<keyword evidence="5 7" id="KW-1133">Transmembrane helix</keyword>
<feature type="domain" description="ABC transmembrane type-1" evidence="8">
    <location>
        <begin position="97"/>
        <end position="286"/>
    </location>
</feature>
<dbReference type="SUPFAM" id="SSF161098">
    <property type="entry name" value="MetI-like"/>
    <property type="match status" value="1"/>
</dbReference>
<protein>
    <submittedName>
        <fullName evidence="9">ABC transporter permease</fullName>
    </submittedName>
</protein>
<dbReference type="Pfam" id="PF00528">
    <property type="entry name" value="BPD_transp_1"/>
    <property type="match status" value="1"/>
</dbReference>
<evidence type="ECO:0000256" key="1">
    <source>
        <dbReference type="ARBA" id="ARBA00004651"/>
    </source>
</evidence>
<reference evidence="9 10" key="1">
    <citation type="submission" date="2018-09" db="EMBL/GenBank/DDBJ databases">
        <title>Characterization of the phylogenetic diversity of five novel species belonging to the genus Bifidobacterium.</title>
        <authorList>
            <person name="Lugli G.A."/>
            <person name="Duranti S."/>
            <person name="Milani C."/>
        </authorList>
    </citation>
    <scope>NUCLEOTIDE SEQUENCE [LARGE SCALE GENOMIC DNA]</scope>
    <source>
        <strain evidence="9 10">2036B</strain>
    </source>
</reference>
<dbReference type="GO" id="GO:0055085">
    <property type="term" value="P:transmembrane transport"/>
    <property type="evidence" value="ECO:0007669"/>
    <property type="project" value="InterPro"/>
</dbReference>